<name>A0A8X6TSE9_NEPPI</name>
<proteinExistence type="predicted"/>
<feature type="non-terminal residue" evidence="1">
    <location>
        <position position="1"/>
    </location>
</feature>
<keyword evidence="2" id="KW-1185">Reference proteome</keyword>
<dbReference type="EMBL" id="BMAW01112039">
    <property type="protein sequence ID" value="GFT50805.1"/>
    <property type="molecule type" value="Genomic_DNA"/>
</dbReference>
<dbReference type="AlphaFoldDB" id="A0A8X6TSE9"/>
<gene>
    <name evidence="1" type="ORF">NPIL_675831</name>
</gene>
<reference evidence="1" key="1">
    <citation type="submission" date="2020-08" db="EMBL/GenBank/DDBJ databases">
        <title>Multicomponent nature underlies the extraordinary mechanical properties of spider dragline silk.</title>
        <authorList>
            <person name="Kono N."/>
            <person name="Nakamura H."/>
            <person name="Mori M."/>
            <person name="Yoshida Y."/>
            <person name="Ohtoshi R."/>
            <person name="Malay A.D."/>
            <person name="Moran D.A.P."/>
            <person name="Tomita M."/>
            <person name="Numata K."/>
            <person name="Arakawa K."/>
        </authorList>
    </citation>
    <scope>NUCLEOTIDE SEQUENCE</scope>
</reference>
<comment type="caution">
    <text evidence="1">The sequence shown here is derived from an EMBL/GenBank/DDBJ whole genome shotgun (WGS) entry which is preliminary data.</text>
</comment>
<accession>A0A8X6TSE9</accession>
<organism evidence="1 2">
    <name type="scientific">Nephila pilipes</name>
    <name type="common">Giant wood spider</name>
    <name type="synonym">Nephila maculata</name>
    <dbReference type="NCBI Taxonomy" id="299642"/>
    <lineage>
        <taxon>Eukaryota</taxon>
        <taxon>Metazoa</taxon>
        <taxon>Ecdysozoa</taxon>
        <taxon>Arthropoda</taxon>
        <taxon>Chelicerata</taxon>
        <taxon>Arachnida</taxon>
        <taxon>Araneae</taxon>
        <taxon>Araneomorphae</taxon>
        <taxon>Entelegynae</taxon>
        <taxon>Araneoidea</taxon>
        <taxon>Nephilidae</taxon>
        <taxon>Nephila</taxon>
    </lineage>
</organism>
<dbReference type="Proteomes" id="UP000887013">
    <property type="component" value="Unassembled WGS sequence"/>
</dbReference>
<evidence type="ECO:0000313" key="1">
    <source>
        <dbReference type="EMBL" id="GFT50805.1"/>
    </source>
</evidence>
<sequence>ATIGLEARSFIKCPSFITRQRRTSVSGGGVP</sequence>
<protein>
    <submittedName>
        <fullName evidence="1">Uncharacterized protein</fullName>
    </submittedName>
</protein>
<evidence type="ECO:0000313" key="2">
    <source>
        <dbReference type="Proteomes" id="UP000887013"/>
    </source>
</evidence>